<sequence length="85" mass="9735">MPEKGRLNFEFNGGKALAGARVHPDFHSTDWYVFAEEGELPSANYFAITEDREPGPRLFPISLTYYAVYFADPCGNQYELVRRLN</sequence>
<evidence type="ECO:0008006" key="3">
    <source>
        <dbReference type="Google" id="ProtNLM"/>
    </source>
</evidence>
<name>A0ABM9BUK5_9BACL</name>
<keyword evidence="2" id="KW-1185">Reference proteome</keyword>
<organism evidence="1 2">
    <name type="scientific">Paenibacillus auburnensis</name>
    <dbReference type="NCBI Taxonomy" id="2905649"/>
    <lineage>
        <taxon>Bacteria</taxon>
        <taxon>Bacillati</taxon>
        <taxon>Bacillota</taxon>
        <taxon>Bacilli</taxon>
        <taxon>Bacillales</taxon>
        <taxon>Paenibacillaceae</taxon>
        <taxon>Paenibacillus</taxon>
    </lineage>
</organism>
<dbReference type="RefSeq" id="WP_236331336.1">
    <property type="nucleotide sequence ID" value="NZ_CAKMMG010000001.1"/>
</dbReference>
<accession>A0ABM9BUK5</accession>
<reference evidence="1" key="1">
    <citation type="submission" date="2022-01" db="EMBL/GenBank/DDBJ databases">
        <authorList>
            <person name="Criscuolo A."/>
        </authorList>
    </citation>
    <scope>NUCLEOTIDE SEQUENCE</scope>
    <source>
        <strain evidence="1">CIP111892</strain>
    </source>
</reference>
<evidence type="ECO:0000313" key="1">
    <source>
        <dbReference type="EMBL" id="CAH1194121.1"/>
    </source>
</evidence>
<dbReference type="EMBL" id="CAKMMG010000001">
    <property type="protein sequence ID" value="CAH1194121.1"/>
    <property type="molecule type" value="Genomic_DNA"/>
</dbReference>
<comment type="caution">
    <text evidence="1">The sequence shown here is derived from an EMBL/GenBank/DDBJ whole genome shotgun (WGS) entry which is preliminary data.</text>
</comment>
<proteinExistence type="predicted"/>
<protein>
    <recommendedName>
        <fullName evidence="3">Glyoxalase</fullName>
    </recommendedName>
</protein>
<dbReference type="Proteomes" id="UP000838324">
    <property type="component" value="Unassembled WGS sequence"/>
</dbReference>
<evidence type="ECO:0000313" key="2">
    <source>
        <dbReference type="Proteomes" id="UP000838324"/>
    </source>
</evidence>
<gene>
    <name evidence="1" type="ORF">PAECIP111892_01417</name>
</gene>